<keyword evidence="1" id="KW-0560">Oxidoreductase</keyword>
<keyword evidence="6" id="KW-1185">Reference proteome</keyword>
<dbReference type="PANTHER" id="PTHR10696">
    <property type="entry name" value="GAMMA-BUTYROBETAINE HYDROXYLASE-RELATED"/>
    <property type="match status" value="1"/>
</dbReference>
<protein>
    <recommendedName>
        <fullName evidence="4">TauD/TfdA-like domain-containing protein</fullName>
    </recommendedName>
</protein>
<evidence type="ECO:0000256" key="3">
    <source>
        <dbReference type="SAM" id="MobiDB-lite"/>
    </source>
</evidence>
<comment type="caution">
    <text evidence="5">The sequence shown here is derived from an EMBL/GenBank/DDBJ whole genome shotgun (WGS) entry which is preliminary data.</text>
</comment>
<evidence type="ECO:0000313" key="5">
    <source>
        <dbReference type="EMBL" id="KAK9817378.1"/>
    </source>
</evidence>
<dbReference type="InterPro" id="IPR003819">
    <property type="entry name" value="TauD/TfdA-like"/>
</dbReference>
<dbReference type="SUPFAM" id="SSF51197">
    <property type="entry name" value="Clavaminate synthase-like"/>
    <property type="match status" value="1"/>
</dbReference>
<dbReference type="InterPro" id="IPR050411">
    <property type="entry name" value="AlphaKG_dependent_hydroxylases"/>
</dbReference>
<sequence length="460" mass="51679">MAPAEVAISQTDSAFENFSEAVREWKQKVRDSSFSRSEPILSVEVFVRHSGPQGKVKPLTIIDHPSDWTSASLKGREQEYTYQWTAADTQELDDAVKRVQPSISTEDDVLKLSKADFHLPQLSAKLVAIGKEVTHGRGFHLVKGFPIDIYRNDRIGLVLAFWAVALALGRVQVSQTDYTEDGTTFGSVLNHVTVGRKTHVKVNPGHPKPAAGNNVDGNSQGDKDFKDPGKSLDKNREFLPFHSDQGATDLIALLSLTAAPKGGESKWVSSLAIHNELLRQGRKDLVEALSAKNTWFIPRKYDQATWERTPDGQYAGYEEIVPFEYHDGYLSVYFNNGNFHEISKQLSPIQEEAIWAVAKLAEDPEFHFSRKLEPGDLELIHNPTMMHSRSDVYDGETPLEKRHLLRWWVHSDANDRPIAPTFAPRSSVRPEGGFKYDAGTKLRLPFFPYSRHDGEGQSPY</sequence>
<organism evidence="5 6">
    <name type="scientific">Apatococcus lobatus</name>
    <dbReference type="NCBI Taxonomy" id="904363"/>
    <lineage>
        <taxon>Eukaryota</taxon>
        <taxon>Viridiplantae</taxon>
        <taxon>Chlorophyta</taxon>
        <taxon>core chlorophytes</taxon>
        <taxon>Trebouxiophyceae</taxon>
        <taxon>Chlorellales</taxon>
        <taxon>Chlorellaceae</taxon>
        <taxon>Apatococcus</taxon>
    </lineage>
</organism>
<feature type="region of interest" description="Disordered" evidence="3">
    <location>
        <begin position="200"/>
        <end position="229"/>
    </location>
</feature>
<dbReference type="InterPro" id="IPR042098">
    <property type="entry name" value="TauD-like_sf"/>
</dbReference>
<dbReference type="Gene3D" id="3.60.130.10">
    <property type="entry name" value="Clavaminate synthase-like"/>
    <property type="match status" value="1"/>
</dbReference>
<dbReference type="AlphaFoldDB" id="A0AAW1Q8L2"/>
<gene>
    <name evidence="5" type="ORF">WJX74_001241</name>
</gene>
<evidence type="ECO:0000313" key="6">
    <source>
        <dbReference type="Proteomes" id="UP001438707"/>
    </source>
</evidence>
<keyword evidence="2" id="KW-0045">Antibiotic biosynthesis</keyword>
<evidence type="ECO:0000259" key="4">
    <source>
        <dbReference type="Pfam" id="PF02668"/>
    </source>
</evidence>
<proteinExistence type="predicted"/>
<evidence type="ECO:0000256" key="2">
    <source>
        <dbReference type="ARBA" id="ARBA00023194"/>
    </source>
</evidence>
<dbReference type="GO" id="GO:0017000">
    <property type="term" value="P:antibiotic biosynthetic process"/>
    <property type="evidence" value="ECO:0007669"/>
    <property type="project" value="UniProtKB-KW"/>
</dbReference>
<evidence type="ECO:0000256" key="1">
    <source>
        <dbReference type="ARBA" id="ARBA00023002"/>
    </source>
</evidence>
<dbReference type="Pfam" id="PF02668">
    <property type="entry name" value="TauD"/>
    <property type="match status" value="1"/>
</dbReference>
<accession>A0AAW1Q8L2</accession>
<dbReference type="PANTHER" id="PTHR10696:SF56">
    <property type="entry name" value="TAUD_TFDA-LIKE DOMAIN-CONTAINING PROTEIN"/>
    <property type="match status" value="1"/>
</dbReference>
<dbReference type="EMBL" id="JALJOS010000072">
    <property type="protein sequence ID" value="KAK9817378.1"/>
    <property type="molecule type" value="Genomic_DNA"/>
</dbReference>
<feature type="domain" description="TauD/TfdA-like" evidence="4">
    <location>
        <begin position="114"/>
        <end position="408"/>
    </location>
</feature>
<dbReference type="Proteomes" id="UP001438707">
    <property type="component" value="Unassembled WGS sequence"/>
</dbReference>
<dbReference type="GO" id="GO:0016491">
    <property type="term" value="F:oxidoreductase activity"/>
    <property type="evidence" value="ECO:0007669"/>
    <property type="project" value="UniProtKB-KW"/>
</dbReference>
<reference evidence="5 6" key="1">
    <citation type="journal article" date="2024" name="Nat. Commun.">
        <title>Phylogenomics reveals the evolutionary origins of lichenization in chlorophyte algae.</title>
        <authorList>
            <person name="Puginier C."/>
            <person name="Libourel C."/>
            <person name="Otte J."/>
            <person name="Skaloud P."/>
            <person name="Haon M."/>
            <person name="Grisel S."/>
            <person name="Petersen M."/>
            <person name="Berrin J.G."/>
            <person name="Delaux P.M."/>
            <person name="Dal Grande F."/>
            <person name="Keller J."/>
        </authorList>
    </citation>
    <scope>NUCLEOTIDE SEQUENCE [LARGE SCALE GENOMIC DNA]</scope>
    <source>
        <strain evidence="5 6">SAG 2145</strain>
    </source>
</reference>
<name>A0AAW1Q8L2_9CHLO</name>